<evidence type="ECO:0000313" key="1">
    <source>
        <dbReference type="EMBL" id="KAG0658771.1"/>
    </source>
</evidence>
<sequence>METPDDALQPCAQLNTLPDELKAYIARLCAEQDDAAREAFADLSRRFTAKHPLSSDIQGFKSKLKSSIGALYGTSKRWQQIAAQYRFQHLSLKQLCDERFRFDYAHRLGRFFVSLDLTPGSTTDGYIHLAAAASLLPNIARVKVADYEQVLALAEHHYRHSHSTYAIDSAKAAVARLLNSAVDVSMVVGKLDQVSERLSSTALSRLERLSVQVTTDSFAGLIPFLVSMPNLQFLELRLTGDANGTEVALNALLDKYFEEYDEAPVLPSLRSLKLEYPDISNTIICLAELFSSTLKNLELHIRAYQQDFQVAEPEDAASFMAVFPVLTDLTLTGDIDALVAPRASVSDDLFPALRHLSHLPSVVKRYGDRRPDEAKPPRLRRTKTIDSLSLYNLGGPLQQCDPVVTMPTNAVLTAPPLYPNLLMYATASRPGKHSFHERDLGTSLEFLRDWEARAKAQGDTATLFRMASALTRVELERIAHKA</sequence>
<gene>
    <name evidence="1" type="ORF">C6P46_005636</name>
</gene>
<organism evidence="1 2">
    <name type="scientific">Rhodotorula mucilaginosa</name>
    <name type="common">Yeast</name>
    <name type="synonym">Rhodotorula rubra</name>
    <dbReference type="NCBI Taxonomy" id="5537"/>
    <lineage>
        <taxon>Eukaryota</taxon>
        <taxon>Fungi</taxon>
        <taxon>Dikarya</taxon>
        <taxon>Basidiomycota</taxon>
        <taxon>Pucciniomycotina</taxon>
        <taxon>Microbotryomycetes</taxon>
        <taxon>Sporidiobolales</taxon>
        <taxon>Sporidiobolaceae</taxon>
        <taxon>Rhodotorula</taxon>
    </lineage>
</organism>
<dbReference type="Gene3D" id="3.80.10.10">
    <property type="entry name" value="Ribonuclease Inhibitor"/>
    <property type="match status" value="1"/>
</dbReference>
<dbReference type="EMBL" id="PUHQ01000062">
    <property type="protein sequence ID" value="KAG0658771.1"/>
    <property type="molecule type" value="Genomic_DNA"/>
</dbReference>
<reference evidence="1 2" key="1">
    <citation type="submission" date="2020-11" db="EMBL/GenBank/DDBJ databases">
        <title>Kefir isolates.</title>
        <authorList>
            <person name="Marcisauskas S."/>
            <person name="Kim Y."/>
            <person name="Blasche S."/>
        </authorList>
    </citation>
    <scope>NUCLEOTIDE SEQUENCE [LARGE SCALE GENOMIC DNA]</scope>
    <source>
        <strain evidence="1 2">KR</strain>
    </source>
</reference>
<dbReference type="OrthoDB" id="2525878at2759"/>
<evidence type="ECO:0000313" key="2">
    <source>
        <dbReference type="Proteomes" id="UP000777482"/>
    </source>
</evidence>
<accession>A0A9P6W055</accession>
<keyword evidence="2" id="KW-1185">Reference proteome</keyword>
<dbReference type="InterPro" id="IPR032675">
    <property type="entry name" value="LRR_dom_sf"/>
</dbReference>
<comment type="caution">
    <text evidence="1">The sequence shown here is derived from an EMBL/GenBank/DDBJ whole genome shotgun (WGS) entry which is preliminary data.</text>
</comment>
<dbReference type="Proteomes" id="UP000777482">
    <property type="component" value="Unassembled WGS sequence"/>
</dbReference>
<name>A0A9P6W055_RHOMI</name>
<dbReference type="AlphaFoldDB" id="A0A9P6W055"/>
<protein>
    <submittedName>
        <fullName evidence="1">Uncharacterized protein</fullName>
    </submittedName>
</protein>
<proteinExistence type="predicted"/>